<dbReference type="Proteomes" id="UP000827872">
    <property type="component" value="Linkage Group LG03"/>
</dbReference>
<sequence>MASQIPRLLSYELIPLHSMAVIEGHCAVLGNSIKTEFLCVLGISWTDVFSPAECENLVGQTNPQKTSWRQKHNLYIYPPFISSM</sequence>
<proteinExistence type="predicted"/>
<keyword evidence="2" id="KW-1185">Reference proteome</keyword>
<organism evidence="1 2">
    <name type="scientific">Sphaerodactylus townsendi</name>
    <dbReference type="NCBI Taxonomy" id="933632"/>
    <lineage>
        <taxon>Eukaryota</taxon>
        <taxon>Metazoa</taxon>
        <taxon>Chordata</taxon>
        <taxon>Craniata</taxon>
        <taxon>Vertebrata</taxon>
        <taxon>Euteleostomi</taxon>
        <taxon>Lepidosauria</taxon>
        <taxon>Squamata</taxon>
        <taxon>Bifurcata</taxon>
        <taxon>Gekkota</taxon>
        <taxon>Sphaerodactylidae</taxon>
        <taxon>Sphaerodactylus</taxon>
    </lineage>
</organism>
<evidence type="ECO:0000313" key="2">
    <source>
        <dbReference type="Proteomes" id="UP000827872"/>
    </source>
</evidence>
<protein>
    <submittedName>
        <fullName evidence="1">Uncharacterized protein</fullName>
    </submittedName>
</protein>
<accession>A0ACB8EJC3</accession>
<dbReference type="EMBL" id="CM037616">
    <property type="protein sequence ID" value="KAH7992410.1"/>
    <property type="molecule type" value="Genomic_DNA"/>
</dbReference>
<gene>
    <name evidence="1" type="ORF">K3G42_022623</name>
</gene>
<comment type="caution">
    <text evidence="1">The sequence shown here is derived from an EMBL/GenBank/DDBJ whole genome shotgun (WGS) entry which is preliminary data.</text>
</comment>
<name>A0ACB8EJC3_9SAUR</name>
<reference evidence="1" key="1">
    <citation type="submission" date="2021-08" db="EMBL/GenBank/DDBJ databases">
        <title>The first chromosome-level gecko genome reveals the dynamic sex chromosomes of Neotropical dwarf geckos (Sphaerodactylidae: Sphaerodactylus).</title>
        <authorList>
            <person name="Pinto B.J."/>
            <person name="Keating S.E."/>
            <person name="Gamble T."/>
        </authorList>
    </citation>
    <scope>NUCLEOTIDE SEQUENCE</scope>
    <source>
        <strain evidence="1">TG3544</strain>
    </source>
</reference>
<evidence type="ECO:0000313" key="1">
    <source>
        <dbReference type="EMBL" id="KAH7992410.1"/>
    </source>
</evidence>